<dbReference type="PANTHER" id="PTHR36842:SF1">
    <property type="entry name" value="PROTEIN TOLB"/>
    <property type="match status" value="1"/>
</dbReference>
<evidence type="ECO:0000313" key="3">
    <source>
        <dbReference type="Proteomes" id="UP000616779"/>
    </source>
</evidence>
<proteinExistence type="inferred from homology"/>
<keyword evidence="3" id="KW-1185">Reference proteome</keyword>
<comment type="caution">
    <text evidence="2">The sequence shown here is derived from an EMBL/GenBank/DDBJ whole genome shotgun (WGS) entry which is preliminary data.</text>
</comment>
<dbReference type="Proteomes" id="UP000616779">
    <property type="component" value="Unassembled WGS sequence"/>
</dbReference>
<dbReference type="Gene3D" id="2.120.10.30">
    <property type="entry name" value="TolB, C-terminal domain"/>
    <property type="match status" value="1"/>
</dbReference>
<evidence type="ECO:0000256" key="1">
    <source>
        <dbReference type="ARBA" id="ARBA00009820"/>
    </source>
</evidence>
<name>A0ABX1XWY7_9BACL</name>
<reference evidence="2 3" key="1">
    <citation type="submission" date="2019-10" db="EMBL/GenBank/DDBJ databases">
        <title>Description of Paenibacillus terrestris sp. nov.</title>
        <authorList>
            <person name="Carlier A."/>
            <person name="Qi S."/>
        </authorList>
    </citation>
    <scope>NUCLEOTIDE SEQUENCE [LARGE SCALE GENOMIC DNA]</scope>
    <source>
        <strain evidence="2 3">LMG 31458</strain>
    </source>
</reference>
<comment type="similarity">
    <text evidence="1">Belongs to the TolB family.</text>
</comment>
<dbReference type="InterPro" id="IPR011659">
    <property type="entry name" value="WD40"/>
</dbReference>
<dbReference type="SUPFAM" id="SSF82171">
    <property type="entry name" value="DPP6 N-terminal domain-like"/>
    <property type="match status" value="1"/>
</dbReference>
<dbReference type="Pfam" id="PF07676">
    <property type="entry name" value="PD40"/>
    <property type="match status" value="3"/>
</dbReference>
<dbReference type="PANTHER" id="PTHR36842">
    <property type="entry name" value="PROTEIN TOLB HOMOLOG"/>
    <property type="match status" value="1"/>
</dbReference>
<evidence type="ECO:0000313" key="2">
    <source>
        <dbReference type="EMBL" id="NOU72436.1"/>
    </source>
</evidence>
<dbReference type="EMBL" id="WHOA01000092">
    <property type="protein sequence ID" value="NOU72436.1"/>
    <property type="molecule type" value="Genomic_DNA"/>
</dbReference>
<gene>
    <name evidence="2" type="ORF">GC098_13530</name>
</gene>
<sequence>MKWQRSKQQMNTLKQPNKILGRNVISTLETVDIQTGERKVLAQFDDLIEAPNWTVDGKRLIYNSLGRLYSFDIATLESTIIDTGYATQCNNDHVLSPDNSQIAVSHHTQEDGQSRIYVLPLKGGNPVLITPMAPSYLHGWSPDGSTLAYCAERNGQYDIYTIPVTGGVETQLTDSPGLDDGPEYSPDGMHIWFNSVRTGLMQVWRMNADGSEQTQMTFDESNSWFPHISPNGESVAFISYYKDDVAPGDHPANKNVELRLMSSAGGEFRTLVKLFGGQGTINVNSWSPDSRQLAFVSYQPKETD</sequence>
<accession>A0ABX1XWY7</accession>
<dbReference type="InterPro" id="IPR011042">
    <property type="entry name" value="6-blade_b-propeller_TolB-like"/>
</dbReference>
<protein>
    <submittedName>
        <fullName evidence="2">Transporter</fullName>
    </submittedName>
</protein>
<organism evidence="2 3">
    <name type="scientific">Paenibacillus phytorum</name>
    <dbReference type="NCBI Taxonomy" id="2654977"/>
    <lineage>
        <taxon>Bacteria</taxon>
        <taxon>Bacillati</taxon>
        <taxon>Bacillota</taxon>
        <taxon>Bacilli</taxon>
        <taxon>Bacillales</taxon>
        <taxon>Paenibacillaceae</taxon>
        <taxon>Paenibacillus</taxon>
    </lineage>
</organism>